<dbReference type="PANTHER" id="PTHR43776:SF7">
    <property type="entry name" value="D,D-DIPEPTIDE TRANSPORT ATP-BINDING PROTEIN DDPF-RELATED"/>
    <property type="match status" value="1"/>
</dbReference>
<accession>A0A387FWG4</accession>
<protein>
    <submittedName>
        <fullName evidence="6">ABC transporter ATP-binding protein</fullName>
    </submittedName>
</protein>
<evidence type="ECO:0000256" key="2">
    <source>
        <dbReference type="ARBA" id="ARBA00022448"/>
    </source>
</evidence>
<dbReference type="GO" id="GO:0005524">
    <property type="term" value="F:ATP binding"/>
    <property type="evidence" value="ECO:0007669"/>
    <property type="project" value="UniProtKB-KW"/>
</dbReference>
<sequence>MSQSDILLSAKGIDVTYGAKRHLFGPAGGGIKVLHSVDIDIRCGETVGIVGESGSGKTTLGRALLRLVDISAGTIHFDGKDITHMPDAEMRPLRRRMQMIFQDPMASLNPRHTIRRILVEPLLLHGLATNRRDAERRVAAILDRVTLPHACLDRNPHELSGGQRQRVGIARAALLEPDFVLADEIVSGLDVSTQAQVLNLLKELSRDLGLSMAFISHDLSVIRAVCDRVYVMRNGRVVEEGDCERVFAAPASSYTRMLLDAIPLPEIDPHWLGRKSLIEEASDA</sequence>
<dbReference type="AlphaFoldDB" id="A0A387FWG4"/>
<dbReference type="InterPro" id="IPR003593">
    <property type="entry name" value="AAA+_ATPase"/>
</dbReference>
<dbReference type="CDD" id="cd03257">
    <property type="entry name" value="ABC_NikE_OppD_transporters"/>
    <property type="match status" value="1"/>
</dbReference>
<dbReference type="InterPro" id="IPR027417">
    <property type="entry name" value="P-loop_NTPase"/>
</dbReference>
<dbReference type="Gene3D" id="3.40.50.300">
    <property type="entry name" value="P-loop containing nucleotide triphosphate hydrolases"/>
    <property type="match status" value="1"/>
</dbReference>
<dbReference type="OrthoDB" id="9815712at2"/>
<dbReference type="PANTHER" id="PTHR43776">
    <property type="entry name" value="TRANSPORT ATP-BINDING PROTEIN"/>
    <property type="match status" value="1"/>
</dbReference>
<comment type="similarity">
    <text evidence="1">Belongs to the ABC transporter superfamily.</text>
</comment>
<reference evidence="6 7" key="1">
    <citation type="submission" date="2018-10" db="EMBL/GenBank/DDBJ databases">
        <title>Rhizobium etli, R. leguminosarum and a new Rhizobium genospecies from Phaseolus dumosus.</title>
        <authorList>
            <person name="Ramirez-Puebla S.T."/>
            <person name="Rogel-Hernandez M.A."/>
            <person name="Guerrero G."/>
            <person name="Ormeno-Orrillo E."/>
            <person name="Martinez-Romero J.C."/>
            <person name="Negrete-Yankelevich S."/>
            <person name="Martinez-Romero E."/>
        </authorList>
    </citation>
    <scope>NUCLEOTIDE SEQUENCE [LARGE SCALE GENOMIC DNA]</scope>
    <source>
        <strain evidence="6 7">CCGE525</strain>
    </source>
</reference>
<name>A0A387FWG4_9HYPH</name>
<dbReference type="InterPro" id="IPR003439">
    <property type="entry name" value="ABC_transporter-like_ATP-bd"/>
</dbReference>
<evidence type="ECO:0000256" key="4">
    <source>
        <dbReference type="ARBA" id="ARBA00022840"/>
    </source>
</evidence>
<dbReference type="GO" id="GO:0055085">
    <property type="term" value="P:transmembrane transport"/>
    <property type="evidence" value="ECO:0007669"/>
    <property type="project" value="UniProtKB-ARBA"/>
</dbReference>
<feature type="domain" description="ABC transporter" evidence="5">
    <location>
        <begin position="10"/>
        <end position="259"/>
    </location>
</feature>
<dbReference type="SMART" id="SM00382">
    <property type="entry name" value="AAA"/>
    <property type="match status" value="1"/>
</dbReference>
<evidence type="ECO:0000313" key="6">
    <source>
        <dbReference type="EMBL" id="AYG60231.1"/>
    </source>
</evidence>
<evidence type="ECO:0000259" key="5">
    <source>
        <dbReference type="PROSITE" id="PS50893"/>
    </source>
</evidence>
<keyword evidence="3" id="KW-0547">Nucleotide-binding</keyword>
<dbReference type="InterPro" id="IPR017871">
    <property type="entry name" value="ABC_transporter-like_CS"/>
</dbReference>
<keyword evidence="7" id="KW-1185">Reference proteome</keyword>
<evidence type="ECO:0000256" key="1">
    <source>
        <dbReference type="ARBA" id="ARBA00005417"/>
    </source>
</evidence>
<dbReference type="RefSeq" id="WP_120705221.1">
    <property type="nucleotide sequence ID" value="NZ_CP032694.1"/>
</dbReference>
<keyword evidence="4 6" id="KW-0067">ATP-binding</keyword>
<dbReference type="PROSITE" id="PS00211">
    <property type="entry name" value="ABC_TRANSPORTER_1"/>
    <property type="match status" value="1"/>
</dbReference>
<dbReference type="KEGG" id="rjg:CCGE525_16465"/>
<organism evidence="6 7">
    <name type="scientific">Rhizobium jaguaris</name>
    <dbReference type="NCBI Taxonomy" id="1312183"/>
    <lineage>
        <taxon>Bacteria</taxon>
        <taxon>Pseudomonadati</taxon>
        <taxon>Pseudomonadota</taxon>
        <taxon>Alphaproteobacteria</taxon>
        <taxon>Hyphomicrobiales</taxon>
        <taxon>Rhizobiaceae</taxon>
        <taxon>Rhizobium/Agrobacterium group</taxon>
        <taxon>Rhizobium</taxon>
    </lineage>
</organism>
<evidence type="ECO:0000256" key="3">
    <source>
        <dbReference type="ARBA" id="ARBA00022741"/>
    </source>
</evidence>
<gene>
    <name evidence="6" type="ORF">CCGE525_16465</name>
</gene>
<evidence type="ECO:0000313" key="7">
    <source>
        <dbReference type="Proteomes" id="UP000282195"/>
    </source>
</evidence>
<keyword evidence="2" id="KW-0813">Transport</keyword>
<dbReference type="GO" id="GO:0016887">
    <property type="term" value="F:ATP hydrolysis activity"/>
    <property type="evidence" value="ECO:0007669"/>
    <property type="project" value="InterPro"/>
</dbReference>
<dbReference type="EMBL" id="CP032694">
    <property type="protein sequence ID" value="AYG60231.1"/>
    <property type="molecule type" value="Genomic_DNA"/>
</dbReference>
<dbReference type="Pfam" id="PF00005">
    <property type="entry name" value="ABC_tran"/>
    <property type="match status" value="1"/>
</dbReference>
<dbReference type="Proteomes" id="UP000282195">
    <property type="component" value="Chromosome"/>
</dbReference>
<dbReference type="PROSITE" id="PS50893">
    <property type="entry name" value="ABC_TRANSPORTER_2"/>
    <property type="match status" value="1"/>
</dbReference>
<proteinExistence type="inferred from homology"/>
<dbReference type="SUPFAM" id="SSF52540">
    <property type="entry name" value="P-loop containing nucleoside triphosphate hydrolases"/>
    <property type="match status" value="1"/>
</dbReference>
<dbReference type="InterPro" id="IPR050319">
    <property type="entry name" value="ABC_transp_ATP-bind"/>
</dbReference>